<dbReference type="EMBL" id="CP051167">
    <property type="protein sequence ID" value="QIZ69273.1"/>
    <property type="molecule type" value="Genomic_DNA"/>
</dbReference>
<name>A0A6H1TU39_9CYAN</name>
<accession>A0A6H1TU39</accession>
<sequence>MILKSRKLATLLSGTASVVLLQMTGAHWNGSNLGGLTPAAIALETNLSYSPPQDLDAPKASRGTGSRGCNEAVTEAAPLSLTLLVPDDHTGLTASGHPTFSWHLSEAPEVAVEFSLVEPGVAQPLLTKTLDDVKAGVGSVTLPEELPQLEAGKKYRWSVTVICNENRRSSDIFAQAWIQRADRTEAVETEVTPQMSAGDRAEVYAKAGLWYDALAAISEAYRADPENQAIAARRQSLLEQVGLNQVAEAAISTSSTPAD</sequence>
<reference evidence="1 2" key="1">
    <citation type="submission" date="2020-04" db="EMBL/GenBank/DDBJ databases">
        <authorList>
            <person name="Basu S."/>
            <person name="Maruthanayagam V."/>
            <person name="Chakraborty S."/>
            <person name="Pramanik A."/>
            <person name="Mukherjee J."/>
            <person name="Brink B."/>
        </authorList>
    </citation>
    <scope>NUCLEOTIDE SEQUENCE [LARGE SCALE GENOMIC DNA]</scope>
    <source>
        <strain evidence="1 2">AP17</strain>
    </source>
</reference>
<dbReference type="KEGG" id="oxy:HCG48_00585"/>
<keyword evidence="2" id="KW-1185">Reference proteome</keyword>
<dbReference type="AlphaFoldDB" id="A0A6H1TU39"/>
<protein>
    <submittedName>
        <fullName evidence="1">DUF928 domain-containing protein</fullName>
    </submittedName>
</protein>
<evidence type="ECO:0000313" key="2">
    <source>
        <dbReference type="Proteomes" id="UP000500857"/>
    </source>
</evidence>
<organism evidence="1 2">
    <name type="scientific">Oxynema aestuarii AP17</name>
    <dbReference type="NCBI Taxonomy" id="2064643"/>
    <lineage>
        <taxon>Bacteria</taxon>
        <taxon>Bacillati</taxon>
        <taxon>Cyanobacteriota</taxon>
        <taxon>Cyanophyceae</taxon>
        <taxon>Oscillatoriophycideae</taxon>
        <taxon>Oscillatoriales</taxon>
        <taxon>Oscillatoriaceae</taxon>
        <taxon>Oxynema</taxon>
        <taxon>Oxynema aestuarii</taxon>
    </lineage>
</organism>
<dbReference type="Proteomes" id="UP000500857">
    <property type="component" value="Chromosome"/>
</dbReference>
<evidence type="ECO:0000313" key="1">
    <source>
        <dbReference type="EMBL" id="QIZ69273.1"/>
    </source>
</evidence>
<gene>
    <name evidence="1" type="ORF">HCG48_00585</name>
</gene>
<dbReference type="Pfam" id="PF06051">
    <property type="entry name" value="DUF928"/>
    <property type="match status" value="1"/>
</dbReference>
<dbReference type="InterPro" id="IPR010328">
    <property type="entry name" value="DUF928"/>
</dbReference>
<proteinExistence type="predicted"/>
<dbReference type="RefSeq" id="WP_168567430.1">
    <property type="nucleotide sequence ID" value="NZ_CP051167.1"/>
</dbReference>